<evidence type="ECO:0000313" key="2">
    <source>
        <dbReference type="EMBL" id="CAK9158381.1"/>
    </source>
</evidence>
<gene>
    <name evidence="2" type="ORF">ILEXP_LOCUS27021</name>
</gene>
<accession>A0ABC8SR28</accession>
<comment type="caution">
    <text evidence="2">The sequence shown here is derived from an EMBL/GenBank/DDBJ whole genome shotgun (WGS) entry which is preliminary data.</text>
</comment>
<evidence type="ECO:0000313" key="3">
    <source>
        <dbReference type="Proteomes" id="UP001642360"/>
    </source>
</evidence>
<keyword evidence="3" id="KW-1185">Reference proteome</keyword>
<feature type="compositionally biased region" description="Acidic residues" evidence="1">
    <location>
        <begin position="109"/>
        <end position="121"/>
    </location>
</feature>
<organism evidence="2 3">
    <name type="scientific">Ilex paraguariensis</name>
    <name type="common">yerba mate</name>
    <dbReference type="NCBI Taxonomy" id="185542"/>
    <lineage>
        <taxon>Eukaryota</taxon>
        <taxon>Viridiplantae</taxon>
        <taxon>Streptophyta</taxon>
        <taxon>Embryophyta</taxon>
        <taxon>Tracheophyta</taxon>
        <taxon>Spermatophyta</taxon>
        <taxon>Magnoliopsida</taxon>
        <taxon>eudicotyledons</taxon>
        <taxon>Gunneridae</taxon>
        <taxon>Pentapetalae</taxon>
        <taxon>asterids</taxon>
        <taxon>campanulids</taxon>
        <taxon>Aquifoliales</taxon>
        <taxon>Aquifoliaceae</taxon>
        <taxon>Ilex</taxon>
    </lineage>
</organism>
<dbReference type="EMBL" id="CAUOFW020003169">
    <property type="protein sequence ID" value="CAK9158381.1"/>
    <property type="molecule type" value="Genomic_DNA"/>
</dbReference>
<name>A0ABC8SR28_9AQUA</name>
<protein>
    <submittedName>
        <fullName evidence="2">Uncharacterized protein</fullName>
    </submittedName>
</protein>
<evidence type="ECO:0000256" key="1">
    <source>
        <dbReference type="SAM" id="MobiDB-lite"/>
    </source>
</evidence>
<feature type="region of interest" description="Disordered" evidence="1">
    <location>
        <begin position="75"/>
        <end position="121"/>
    </location>
</feature>
<proteinExistence type="predicted"/>
<sequence length="221" mass="24198">MANDRPFSDNSNQMTNSINETNDFRTGFLATSDQSCHPPAGLVLQEQIKKLNLALTTQKLKSHMMEMMQNQLIASSKGDNKPQIPQITAGPTRHQFHSSSSKEKKIKEDDQDDSQDPMDFNDNEDMEMHLGAFHNLEGLDFEIIVKIGVSSEPKVSTKEFKIGVASGIAPKPKASPGLGFRTKSMKLVATLPLPIPFLLGLLRGLDDGASKARAALHPLSS</sequence>
<dbReference type="AlphaFoldDB" id="A0ABC8SR28"/>
<reference evidence="2 3" key="1">
    <citation type="submission" date="2024-02" db="EMBL/GenBank/DDBJ databases">
        <authorList>
            <person name="Vignale AGUSTIN F."/>
            <person name="Sosa J E."/>
            <person name="Modenutti C."/>
        </authorList>
    </citation>
    <scope>NUCLEOTIDE SEQUENCE [LARGE SCALE GENOMIC DNA]</scope>
</reference>
<dbReference type="Proteomes" id="UP001642360">
    <property type="component" value="Unassembled WGS sequence"/>
</dbReference>